<feature type="transmembrane region" description="Helical" evidence="2">
    <location>
        <begin position="505"/>
        <end position="532"/>
    </location>
</feature>
<sequence length="744" mass="82805">MFHRLWICLVVTCGVLMLILLNMSDNKEKVPSVYATIAVTAYQPSTETHPAPLTLTIKEIQEKSMKMPALPSPPPVVISKTPFYEHIIVHFDLKGAPPKFQYFLDLLRLVAKAGATGILLEWEDMFPWSGELEIARSTHAYSEQEVRVILQKAAMLLQQFRPFPLRTFVYKEKSHSRKLGLEVIPLVQTFGHMEWVICIGNEKATEIAKEAIRQVVKMHKPYGLKRFHIGADEAFMFGQCKDSLDIVQKIGKNALALKWDFSYMQEKFTHLWASSAFKGANHPGANVMDMPHYMANNMEWIDRMRELRPKNVTFQGVIITGWSRYDHLARLCEIWPAATISMIVNVQFAKIGARPKFAEYDRIRIKKLALKATEKILQCTIRDDGSGIAACGFNGFSVYKLIQQDMPWAISRLNASLTTNHHILGWLSSYNVKHNTSQNWYLRQIQPELVGDVFALYRTARALDSKSLLRKSTVMQYCLVVILQLMVLVMGEYNGTKQDAHKETVLILGHFTIPAAIAISTITVILAGLTAWTCYVDFRNLEKGISNLEVCDEDEEERIPLSFSGPLSSRATAETSERESAVKAADLALEATQVSKVAVAPPRLDAQAKQARIIQAVPLCHTVEGIGESHEHVGSPVTTLTMAQDALLKTQPSTERTPMETPKTAPTQMISASDLAKAVTEKLEREQKTAAASAAKQQSAAPPQKSQQTSSAAPPGKPTMESSTGSSSKAPQPPTKSAPPPEKK</sequence>
<protein>
    <submittedName>
        <fullName evidence="5">Hexosaminidase D (inferred by orthology to a human protein)</fullName>
    </submittedName>
</protein>
<organism evidence="5">
    <name type="scientific">Nippostrongylus brasiliensis</name>
    <name type="common">Rat hookworm</name>
    <dbReference type="NCBI Taxonomy" id="27835"/>
    <lineage>
        <taxon>Eukaryota</taxon>
        <taxon>Metazoa</taxon>
        <taxon>Ecdysozoa</taxon>
        <taxon>Nematoda</taxon>
        <taxon>Chromadorea</taxon>
        <taxon>Rhabditida</taxon>
        <taxon>Rhabditina</taxon>
        <taxon>Rhabditomorpha</taxon>
        <taxon>Strongyloidea</taxon>
        <taxon>Heligmosomidae</taxon>
        <taxon>Nippostrongylus</taxon>
    </lineage>
</organism>
<accession>A0A158QYU5</accession>
<feature type="transmembrane region" description="Helical" evidence="2">
    <location>
        <begin position="5"/>
        <end position="23"/>
    </location>
</feature>
<proteinExistence type="predicted"/>
<feature type="compositionally biased region" description="Pro residues" evidence="1">
    <location>
        <begin position="731"/>
        <end position="744"/>
    </location>
</feature>
<keyword evidence="2" id="KW-1133">Transmembrane helix</keyword>
<dbReference type="AlphaFoldDB" id="A0A158QYU5"/>
<keyword evidence="2" id="KW-0812">Transmembrane</keyword>
<feature type="transmembrane region" description="Helical" evidence="2">
    <location>
        <begin position="474"/>
        <end position="493"/>
    </location>
</feature>
<keyword evidence="2" id="KW-0472">Membrane</keyword>
<reference evidence="3 4" key="2">
    <citation type="submission" date="2018-11" db="EMBL/GenBank/DDBJ databases">
        <authorList>
            <consortium name="Pathogen Informatics"/>
        </authorList>
    </citation>
    <scope>NUCLEOTIDE SEQUENCE [LARGE SCALE GENOMIC DNA]</scope>
</reference>
<dbReference type="InterPro" id="IPR017853">
    <property type="entry name" value="GH"/>
</dbReference>
<reference evidence="5" key="1">
    <citation type="submission" date="2016-04" db="UniProtKB">
        <authorList>
            <consortium name="WormBaseParasite"/>
        </authorList>
    </citation>
    <scope>IDENTIFICATION</scope>
</reference>
<dbReference type="InterPro" id="IPR038901">
    <property type="entry name" value="HEXDC-like"/>
</dbReference>
<dbReference type="PANTHER" id="PTHR21040:SF4">
    <property type="entry name" value="BETA-N-ACETYLHEXOSAMINIDASE"/>
    <property type="match status" value="1"/>
</dbReference>
<feature type="region of interest" description="Disordered" evidence="1">
    <location>
        <begin position="650"/>
        <end position="744"/>
    </location>
</feature>
<dbReference type="STRING" id="27835.A0A158QYU5"/>
<dbReference type="GO" id="GO:0015929">
    <property type="term" value="F:hexosaminidase activity"/>
    <property type="evidence" value="ECO:0007669"/>
    <property type="project" value="InterPro"/>
</dbReference>
<dbReference type="Proteomes" id="UP000271162">
    <property type="component" value="Unassembled WGS sequence"/>
</dbReference>
<evidence type="ECO:0000313" key="3">
    <source>
        <dbReference type="EMBL" id="VDL72641.1"/>
    </source>
</evidence>
<feature type="compositionally biased region" description="Basic and acidic residues" evidence="1">
    <location>
        <begin position="679"/>
        <end position="688"/>
    </location>
</feature>
<feature type="compositionally biased region" description="Low complexity" evidence="1">
    <location>
        <begin position="689"/>
        <end position="714"/>
    </location>
</feature>
<evidence type="ECO:0000256" key="1">
    <source>
        <dbReference type="SAM" id="MobiDB-lite"/>
    </source>
</evidence>
<evidence type="ECO:0000313" key="4">
    <source>
        <dbReference type="Proteomes" id="UP000271162"/>
    </source>
</evidence>
<evidence type="ECO:0000313" key="5">
    <source>
        <dbReference type="WBParaSite" id="NBR_0000905101-mRNA-1"/>
    </source>
</evidence>
<dbReference type="EMBL" id="UYSL01020084">
    <property type="protein sequence ID" value="VDL72641.1"/>
    <property type="molecule type" value="Genomic_DNA"/>
</dbReference>
<evidence type="ECO:0000256" key="2">
    <source>
        <dbReference type="SAM" id="Phobius"/>
    </source>
</evidence>
<keyword evidence="4" id="KW-1185">Reference proteome</keyword>
<name>A0A158QYU5_NIPBR</name>
<dbReference type="PANTHER" id="PTHR21040">
    <property type="entry name" value="BCDNA.GH04120"/>
    <property type="match status" value="1"/>
</dbReference>
<dbReference type="WBParaSite" id="NBR_0000905101-mRNA-1">
    <property type="protein sequence ID" value="NBR_0000905101-mRNA-1"/>
    <property type="gene ID" value="NBR_0000905101"/>
</dbReference>
<dbReference type="Gene3D" id="3.20.20.80">
    <property type="entry name" value="Glycosidases"/>
    <property type="match status" value="1"/>
</dbReference>
<gene>
    <name evidence="3" type="ORF">NBR_LOCUS9052</name>
</gene>
<dbReference type="SUPFAM" id="SSF51445">
    <property type="entry name" value="(Trans)glycosidases"/>
    <property type="match status" value="1"/>
</dbReference>